<keyword evidence="5 9" id="KW-1133">Transmembrane helix</keyword>
<evidence type="ECO:0000313" key="12">
    <source>
        <dbReference type="EMBL" id="KAH0446516.1"/>
    </source>
</evidence>
<reference evidence="10" key="2">
    <citation type="submission" date="2021-03" db="EMBL/GenBank/DDBJ databases">
        <authorList>
            <person name="Zhang Y."/>
            <person name="Zhang G.-Q."/>
            <person name="Huang T."/>
            <person name="Niu S.-C."/>
            <person name="Liu Z.-J."/>
        </authorList>
    </citation>
    <scope>NUCLEOTIDE SEQUENCE</scope>
    <source>
        <strain evidence="10">Lindl</strain>
        <tissue evidence="10">Fresh leaves</tissue>
    </source>
</reference>
<keyword evidence="13" id="KW-1185">Reference proteome</keyword>
<dbReference type="AlphaFoldDB" id="A0AAV7FPJ2"/>
<dbReference type="Pfam" id="PF02533">
    <property type="entry name" value="PsbK"/>
    <property type="match status" value="1"/>
</dbReference>
<feature type="transmembrane region" description="Helical" evidence="9">
    <location>
        <begin position="90"/>
        <end position="114"/>
    </location>
</feature>
<dbReference type="GO" id="GO:0009539">
    <property type="term" value="C:photosystem II reaction center"/>
    <property type="evidence" value="ECO:0007669"/>
    <property type="project" value="InterPro"/>
</dbReference>
<evidence type="ECO:0000313" key="10">
    <source>
        <dbReference type="EMBL" id="KAH0445512.1"/>
    </source>
</evidence>
<proteinExistence type="predicted"/>
<keyword evidence="8" id="KW-0604">Photosystem II</keyword>
<evidence type="ECO:0000256" key="5">
    <source>
        <dbReference type="ARBA" id="ARBA00022989"/>
    </source>
</evidence>
<evidence type="ECO:0000313" key="11">
    <source>
        <dbReference type="EMBL" id="KAH0445516.1"/>
    </source>
</evidence>
<evidence type="ECO:0000256" key="2">
    <source>
        <dbReference type="ARBA" id="ARBA00022469"/>
    </source>
</evidence>
<dbReference type="SUPFAM" id="SSF161037">
    <property type="entry name" value="Photosystem II reaction center protein K, PsbK"/>
    <property type="match status" value="1"/>
</dbReference>
<comment type="subcellular location">
    <subcellularLocation>
        <location evidence="1">Membrane</location>
        <topology evidence="1">Single-pass membrane protein</topology>
    </subcellularLocation>
</comment>
<dbReference type="GO" id="GO:0015979">
    <property type="term" value="P:photosynthesis"/>
    <property type="evidence" value="ECO:0007669"/>
    <property type="project" value="UniProtKB-KW"/>
</dbReference>
<dbReference type="EMBL" id="JAGFBR010000356">
    <property type="protein sequence ID" value="KAH0445512.1"/>
    <property type="molecule type" value="Genomic_DNA"/>
</dbReference>
<accession>A0AAV7FPJ2</accession>
<evidence type="ECO:0000256" key="4">
    <source>
        <dbReference type="ARBA" id="ARBA00022692"/>
    </source>
</evidence>
<evidence type="ECO:0000256" key="7">
    <source>
        <dbReference type="ARBA" id="ARBA00023136"/>
    </source>
</evidence>
<dbReference type="GO" id="GO:0005737">
    <property type="term" value="C:cytoplasm"/>
    <property type="evidence" value="ECO:0007669"/>
    <property type="project" value="UniProtKB-ARBA"/>
</dbReference>
<dbReference type="EMBL" id="JAGFBR010000356">
    <property type="protein sequence ID" value="KAH0445516.1"/>
    <property type="molecule type" value="Genomic_DNA"/>
</dbReference>
<keyword evidence="2" id="KW-0674">Reaction center</keyword>
<keyword evidence="6" id="KW-0793">Thylakoid</keyword>
<evidence type="ECO:0000256" key="8">
    <source>
        <dbReference type="ARBA" id="ARBA00023276"/>
    </source>
</evidence>
<keyword evidence="7 9" id="KW-0472">Membrane</keyword>
<dbReference type="PANTHER" id="PTHR35325">
    <property type="match status" value="1"/>
</dbReference>
<dbReference type="EMBL" id="JAGFBR010000190">
    <property type="protein sequence ID" value="KAH0446516.1"/>
    <property type="molecule type" value="Genomic_DNA"/>
</dbReference>
<reference evidence="10 13" key="1">
    <citation type="journal article" date="2021" name="Hortic Res">
        <title>Chromosome-scale assembly of the Dendrobium chrysotoxum genome enhances the understanding of orchid evolution.</title>
        <authorList>
            <person name="Zhang Y."/>
            <person name="Zhang G.Q."/>
            <person name="Zhang D."/>
            <person name="Liu X.D."/>
            <person name="Xu X.Y."/>
            <person name="Sun W.H."/>
            <person name="Yu X."/>
            <person name="Zhu X."/>
            <person name="Wang Z.W."/>
            <person name="Zhao X."/>
            <person name="Zhong W.Y."/>
            <person name="Chen H."/>
            <person name="Yin W.L."/>
            <person name="Huang T."/>
            <person name="Niu S.C."/>
            <person name="Liu Z.J."/>
        </authorList>
    </citation>
    <scope>NUCLEOTIDE SEQUENCE [LARGE SCALE GENOMIC DNA]</scope>
    <source>
        <strain evidence="10">Lindl</strain>
    </source>
</reference>
<dbReference type="InterPro" id="IPR037270">
    <property type="entry name" value="PSII_PsbK_sf"/>
</dbReference>
<name>A0AAV7FPJ2_DENCH</name>
<comment type="caution">
    <text evidence="10">The sequence shown here is derived from an EMBL/GenBank/DDBJ whole genome shotgun (WGS) entry which is preliminary data.</text>
</comment>
<sequence length="118" mass="13008">MAVDAYEQGISACTGDDSLSLSLTLEGVTEPSAPKKSRVREESFVSDANDLGRKDSNLRVTGPKPVALPLGHAPFFFFLRKTKLNIEKQLNPIVDVMPIIPLLFFLLAFVWQAAVSFR</sequence>
<evidence type="ECO:0000256" key="9">
    <source>
        <dbReference type="SAM" id="Phobius"/>
    </source>
</evidence>
<dbReference type="PANTHER" id="PTHR35325:SF1">
    <property type="entry name" value="PHOTOSYSTEM II REACTION CENTER PROTEIN K"/>
    <property type="match status" value="1"/>
</dbReference>
<dbReference type="Proteomes" id="UP000775213">
    <property type="component" value="Unassembled WGS sequence"/>
</dbReference>
<protein>
    <recommendedName>
        <fullName evidence="14">PSII-K</fullName>
    </recommendedName>
</protein>
<gene>
    <name evidence="12" type="ORF">IEQ34_024650</name>
    <name evidence="10" type="ORF">IEQ34_025356</name>
    <name evidence="11" type="ORF">IEQ34_025360</name>
</gene>
<keyword evidence="3" id="KW-0602">Photosynthesis</keyword>
<organism evidence="10 13">
    <name type="scientific">Dendrobium chrysotoxum</name>
    <name type="common">Orchid</name>
    <dbReference type="NCBI Taxonomy" id="161865"/>
    <lineage>
        <taxon>Eukaryota</taxon>
        <taxon>Viridiplantae</taxon>
        <taxon>Streptophyta</taxon>
        <taxon>Embryophyta</taxon>
        <taxon>Tracheophyta</taxon>
        <taxon>Spermatophyta</taxon>
        <taxon>Magnoliopsida</taxon>
        <taxon>Liliopsida</taxon>
        <taxon>Asparagales</taxon>
        <taxon>Orchidaceae</taxon>
        <taxon>Epidendroideae</taxon>
        <taxon>Malaxideae</taxon>
        <taxon>Dendrobiinae</taxon>
        <taxon>Dendrobium</taxon>
    </lineage>
</organism>
<evidence type="ECO:0000256" key="6">
    <source>
        <dbReference type="ARBA" id="ARBA00023078"/>
    </source>
</evidence>
<dbReference type="InterPro" id="IPR003687">
    <property type="entry name" value="PSII_PsbK"/>
</dbReference>
<keyword evidence="4 9" id="KW-0812">Transmembrane</keyword>
<evidence type="ECO:0000256" key="1">
    <source>
        <dbReference type="ARBA" id="ARBA00004167"/>
    </source>
</evidence>
<evidence type="ECO:0000256" key="3">
    <source>
        <dbReference type="ARBA" id="ARBA00022531"/>
    </source>
</evidence>
<evidence type="ECO:0000313" key="13">
    <source>
        <dbReference type="Proteomes" id="UP000775213"/>
    </source>
</evidence>
<evidence type="ECO:0008006" key="14">
    <source>
        <dbReference type="Google" id="ProtNLM"/>
    </source>
</evidence>